<evidence type="ECO:0000256" key="5">
    <source>
        <dbReference type="ARBA" id="ARBA00022989"/>
    </source>
</evidence>
<feature type="transmembrane region" description="Helical" evidence="7">
    <location>
        <begin position="21"/>
        <end position="44"/>
    </location>
</feature>
<feature type="transmembrane region" description="Helical" evidence="7">
    <location>
        <begin position="313"/>
        <end position="332"/>
    </location>
</feature>
<accession>A0A6M8BA37</accession>
<evidence type="ECO:0000259" key="8">
    <source>
        <dbReference type="Pfam" id="PF02687"/>
    </source>
</evidence>
<gene>
    <name evidence="9" type="ORF">HPC72_08655</name>
</gene>
<keyword evidence="10" id="KW-1185">Reference proteome</keyword>
<dbReference type="EMBL" id="CP053642">
    <property type="protein sequence ID" value="QKD80271.1"/>
    <property type="molecule type" value="Genomic_DNA"/>
</dbReference>
<proteinExistence type="inferred from homology"/>
<dbReference type="GO" id="GO:0098797">
    <property type="term" value="C:plasma membrane protein complex"/>
    <property type="evidence" value="ECO:0007669"/>
    <property type="project" value="TreeGrafter"/>
</dbReference>
<evidence type="ECO:0000256" key="3">
    <source>
        <dbReference type="ARBA" id="ARBA00022475"/>
    </source>
</evidence>
<name>A0A6M8BA37_9ACTO</name>
<evidence type="ECO:0000256" key="4">
    <source>
        <dbReference type="ARBA" id="ARBA00022692"/>
    </source>
</evidence>
<organism evidence="9 10">
    <name type="scientific">Actinomyces marmotae</name>
    <dbReference type="NCBI Taxonomy" id="2737173"/>
    <lineage>
        <taxon>Bacteria</taxon>
        <taxon>Bacillati</taxon>
        <taxon>Actinomycetota</taxon>
        <taxon>Actinomycetes</taxon>
        <taxon>Actinomycetales</taxon>
        <taxon>Actinomycetaceae</taxon>
        <taxon>Actinomyces</taxon>
    </lineage>
</organism>
<keyword evidence="3" id="KW-1003">Cell membrane</keyword>
<evidence type="ECO:0000256" key="2">
    <source>
        <dbReference type="ARBA" id="ARBA00005236"/>
    </source>
</evidence>
<dbReference type="AlphaFoldDB" id="A0A6M8BA37"/>
<comment type="similarity">
    <text evidence="2">Belongs to the ABC-4 integral membrane protein family. LolC/E subfamily.</text>
</comment>
<feature type="transmembrane region" description="Helical" evidence="7">
    <location>
        <begin position="429"/>
        <end position="452"/>
    </location>
</feature>
<keyword evidence="4 7" id="KW-0812">Transmembrane</keyword>
<dbReference type="PANTHER" id="PTHR30489">
    <property type="entry name" value="LIPOPROTEIN-RELEASING SYSTEM TRANSMEMBRANE PROTEIN LOLE"/>
    <property type="match status" value="1"/>
</dbReference>
<dbReference type="GO" id="GO:0044874">
    <property type="term" value="P:lipoprotein localization to outer membrane"/>
    <property type="evidence" value="ECO:0007669"/>
    <property type="project" value="TreeGrafter"/>
</dbReference>
<evidence type="ECO:0000313" key="9">
    <source>
        <dbReference type="EMBL" id="QKD80271.1"/>
    </source>
</evidence>
<keyword evidence="5 7" id="KW-1133">Transmembrane helix</keyword>
<evidence type="ECO:0000256" key="6">
    <source>
        <dbReference type="ARBA" id="ARBA00023136"/>
    </source>
</evidence>
<evidence type="ECO:0000256" key="7">
    <source>
        <dbReference type="SAM" id="Phobius"/>
    </source>
</evidence>
<dbReference type="PANTHER" id="PTHR30489:SF0">
    <property type="entry name" value="LIPOPROTEIN-RELEASING SYSTEM TRANSMEMBRANE PROTEIN LOLE"/>
    <property type="match status" value="1"/>
</dbReference>
<comment type="subcellular location">
    <subcellularLocation>
        <location evidence="1">Cell membrane</location>
        <topology evidence="1">Multi-pass membrane protein</topology>
    </subcellularLocation>
</comment>
<dbReference type="Pfam" id="PF02687">
    <property type="entry name" value="FtsX"/>
    <property type="match status" value="1"/>
</dbReference>
<sequence>MEGTFLVSFLRRAWLHATRKLVKSLTIFLVLLTASTLLLSTFAVRESVAKTGDELNSQVLSGFLLENNRATNLGTARGGGTVTRAMVEQVAKLEGITSYVVNMNSAVADVVNAEIFRLPGQANDYSKKNEEQFGKALPLNPVNRSDLDNAFRAGTFTLVEGRHLKEDDHHKILVHKEFAEKNGFKIGDKVTFKANEHDAENRFHSNATVESEIVGMFTGEGNGRATSRTELYQNALFTDLDTARSLFGLTPENEYYHDAVFFVKSVGDLDKVIKQVRELPFDWNRYLVHKNSDIFGGIGAALTGINSLLRATFIGTSIFAVAALALVLFLWLNERRKETGILLSVGVSKTKIFAQYVTENLIVFVLALGTSFGAAHLVAQALGNNIVSRASSQAASRIRGGYNLGADYTTSTFQKTIDHVTVTIEPSHLITIGIAGVVLIIVATLIASFPMLMKKPKRLLTQIG</sequence>
<keyword evidence="6 7" id="KW-0472">Membrane</keyword>
<evidence type="ECO:0000313" key="10">
    <source>
        <dbReference type="Proteomes" id="UP000504752"/>
    </source>
</evidence>
<feature type="transmembrane region" description="Helical" evidence="7">
    <location>
        <begin position="353"/>
        <end position="379"/>
    </location>
</feature>
<dbReference type="InterPro" id="IPR003838">
    <property type="entry name" value="ABC3_permease_C"/>
</dbReference>
<feature type="domain" description="ABC3 transporter permease C-terminal" evidence="8">
    <location>
        <begin position="314"/>
        <end position="451"/>
    </location>
</feature>
<dbReference type="RefSeq" id="WP_175994062.1">
    <property type="nucleotide sequence ID" value="NZ_CP053642.1"/>
</dbReference>
<protein>
    <submittedName>
        <fullName evidence="9">ABC transporter permease</fullName>
    </submittedName>
</protein>
<evidence type="ECO:0000256" key="1">
    <source>
        <dbReference type="ARBA" id="ARBA00004651"/>
    </source>
</evidence>
<reference evidence="9 10" key="1">
    <citation type="submission" date="2020-05" db="EMBL/GenBank/DDBJ databases">
        <title>Actinomyces sp. zg-325.</title>
        <authorList>
            <person name="Yang C."/>
        </authorList>
    </citation>
    <scope>NUCLEOTIDE SEQUENCE [LARGE SCALE GENOMIC DNA]</scope>
    <source>
        <strain evidence="10">zg-325</strain>
    </source>
</reference>
<dbReference type="InterPro" id="IPR051447">
    <property type="entry name" value="Lipoprotein-release_system"/>
</dbReference>
<dbReference type="Proteomes" id="UP000504752">
    <property type="component" value="Chromosome"/>
</dbReference>
<dbReference type="KEGG" id="amam:HPC72_08655"/>